<name>A0ABU6ZYB2_9FABA</name>
<comment type="caution">
    <text evidence="2">The sequence shown here is derived from an EMBL/GenBank/DDBJ whole genome shotgun (WGS) entry which is preliminary data.</text>
</comment>
<accession>A0ABU6ZYB2</accession>
<evidence type="ECO:0000313" key="2">
    <source>
        <dbReference type="EMBL" id="MED6227017.1"/>
    </source>
</evidence>
<feature type="non-terminal residue" evidence="2">
    <location>
        <position position="66"/>
    </location>
</feature>
<sequence>MVYTHQQANPNLSEILITQILDLMQTNAEKGRPMLYGCLKSDYGTSSSSQAEQQESVPLRIAPPIL</sequence>
<proteinExistence type="predicted"/>
<evidence type="ECO:0000313" key="3">
    <source>
        <dbReference type="Proteomes" id="UP001341840"/>
    </source>
</evidence>
<keyword evidence="3" id="KW-1185">Reference proteome</keyword>
<dbReference type="Proteomes" id="UP001341840">
    <property type="component" value="Unassembled WGS sequence"/>
</dbReference>
<dbReference type="EMBL" id="JASCZI010277453">
    <property type="protein sequence ID" value="MED6227017.1"/>
    <property type="molecule type" value="Genomic_DNA"/>
</dbReference>
<feature type="region of interest" description="Disordered" evidence="1">
    <location>
        <begin position="44"/>
        <end position="66"/>
    </location>
</feature>
<protein>
    <submittedName>
        <fullName evidence="2">Uncharacterized protein</fullName>
    </submittedName>
</protein>
<feature type="compositionally biased region" description="Low complexity" evidence="1">
    <location>
        <begin position="46"/>
        <end position="56"/>
    </location>
</feature>
<organism evidence="2 3">
    <name type="scientific">Stylosanthes scabra</name>
    <dbReference type="NCBI Taxonomy" id="79078"/>
    <lineage>
        <taxon>Eukaryota</taxon>
        <taxon>Viridiplantae</taxon>
        <taxon>Streptophyta</taxon>
        <taxon>Embryophyta</taxon>
        <taxon>Tracheophyta</taxon>
        <taxon>Spermatophyta</taxon>
        <taxon>Magnoliopsida</taxon>
        <taxon>eudicotyledons</taxon>
        <taxon>Gunneridae</taxon>
        <taxon>Pentapetalae</taxon>
        <taxon>rosids</taxon>
        <taxon>fabids</taxon>
        <taxon>Fabales</taxon>
        <taxon>Fabaceae</taxon>
        <taxon>Papilionoideae</taxon>
        <taxon>50 kb inversion clade</taxon>
        <taxon>dalbergioids sensu lato</taxon>
        <taxon>Dalbergieae</taxon>
        <taxon>Pterocarpus clade</taxon>
        <taxon>Stylosanthes</taxon>
    </lineage>
</organism>
<evidence type="ECO:0000256" key="1">
    <source>
        <dbReference type="SAM" id="MobiDB-lite"/>
    </source>
</evidence>
<reference evidence="2 3" key="1">
    <citation type="journal article" date="2023" name="Plants (Basel)">
        <title>Bridging the Gap: Combining Genomics and Transcriptomics Approaches to Understand Stylosanthes scabra, an Orphan Legume from the Brazilian Caatinga.</title>
        <authorList>
            <person name="Ferreira-Neto J.R.C."/>
            <person name="da Silva M.D."/>
            <person name="Binneck E."/>
            <person name="de Melo N.F."/>
            <person name="da Silva R.H."/>
            <person name="de Melo A.L.T.M."/>
            <person name="Pandolfi V."/>
            <person name="Bustamante F.O."/>
            <person name="Brasileiro-Vidal A.C."/>
            <person name="Benko-Iseppon A.M."/>
        </authorList>
    </citation>
    <scope>NUCLEOTIDE SEQUENCE [LARGE SCALE GENOMIC DNA]</scope>
    <source>
        <tissue evidence="2">Leaves</tissue>
    </source>
</reference>
<gene>
    <name evidence="2" type="ORF">PIB30_109409</name>
</gene>